<dbReference type="OrthoDB" id="19714at2759"/>
<keyword evidence="3" id="KW-1185">Reference proteome</keyword>
<dbReference type="Proteomes" id="UP000094389">
    <property type="component" value="Unassembled WGS sequence"/>
</dbReference>
<accession>A0A1E4S1P6</accession>
<feature type="non-terminal residue" evidence="2">
    <location>
        <position position="103"/>
    </location>
</feature>
<protein>
    <submittedName>
        <fullName evidence="2">Uncharacterized protein</fullName>
    </submittedName>
</protein>
<dbReference type="EMBL" id="KV453931">
    <property type="protein sequence ID" value="ODV73408.1"/>
    <property type="molecule type" value="Genomic_DNA"/>
</dbReference>
<dbReference type="AlphaFoldDB" id="A0A1E4S1P6"/>
<organism evidence="2 3">
    <name type="scientific">Cyberlindnera jadinii (strain ATCC 18201 / CBS 1600 / BCRC 20928 / JCM 3617 / NBRC 0987 / NRRL Y-1542)</name>
    <name type="common">Torula yeast</name>
    <name type="synonym">Candida utilis</name>
    <dbReference type="NCBI Taxonomy" id="983966"/>
    <lineage>
        <taxon>Eukaryota</taxon>
        <taxon>Fungi</taxon>
        <taxon>Dikarya</taxon>
        <taxon>Ascomycota</taxon>
        <taxon>Saccharomycotina</taxon>
        <taxon>Saccharomycetes</taxon>
        <taxon>Phaffomycetales</taxon>
        <taxon>Phaffomycetaceae</taxon>
        <taxon>Cyberlindnera</taxon>
    </lineage>
</organism>
<dbReference type="GeneID" id="30986475"/>
<sequence length="103" mass="11625">MEVSLIPMFGETDRYYNSSIEKLFTYANFGLNKGDKMVYNTFGAIAKCLTLHIEEDDTAGNDVYSEGHYLFDSMEQGSELSENDGYNNTGTADDMDVNYQLDN</sequence>
<reference evidence="2 3" key="1">
    <citation type="journal article" date="2016" name="Proc. Natl. Acad. Sci. U.S.A.">
        <title>Comparative genomics of biotechnologically important yeasts.</title>
        <authorList>
            <person name="Riley R."/>
            <person name="Haridas S."/>
            <person name="Wolfe K.H."/>
            <person name="Lopes M.R."/>
            <person name="Hittinger C.T."/>
            <person name="Goeker M."/>
            <person name="Salamov A.A."/>
            <person name="Wisecaver J.H."/>
            <person name="Long T.M."/>
            <person name="Calvey C.H."/>
            <person name="Aerts A.L."/>
            <person name="Barry K.W."/>
            <person name="Choi C."/>
            <person name="Clum A."/>
            <person name="Coughlan A.Y."/>
            <person name="Deshpande S."/>
            <person name="Douglass A.P."/>
            <person name="Hanson S.J."/>
            <person name="Klenk H.-P."/>
            <person name="LaButti K.M."/>
            <person name="Lapidus A."/>
            <person name="Lindquist E.A."/>
            <person name="Lipzen A.M."/>
            <person name="Meier-Kolthoff J.P."/>
            <person name="Ohm R.A."/>
            <person name="Otillar R.P."/>
            <person name="Pangilinan J.L."/>
            <person name="Peng Y."/>
            <person name="Rokas A."/>
            <person name="Rosa C.A."/>
            <person name="Scheuner C."/>
            <person name="Sibirny A.A."/>
            <person name="Slot J.C."/>
            <person name="Stielow J.B."/>
            <person name="Sun H."/>
            <person name="Kurtzman C.P."/>
            <person name="Blackwell M."/>
            <person name="Grigoriev I.V."/>
            <person name="Jeffries T.W."/>
        </authorList>
    </citation>
    <scope>NUCLEOTIDE SEQUENCE [LARGE SCALE GENOMIC DNA]</scope>
    <source>
        <strain evidence="3">ATCC 18201 / CBS 1600 / BCRC 20928 / JCM 3617 / NBRC 0987 / NRRL Y-1542</strain>
    </source>
</reference>
<feature type="region of interest" description="Disordered" evidence="1">
    <location>
        <begin position="78"/>
        <end position="103"/>
    </location>
</feature>
<dbReference type="OMA" id="MEFXANQ"/>
<gene>
    <name evidence="2" type="ORF">CYBJADRAFT_110628</name>
</gene>
<evidence type="ECO:0000256" key="1">
    <source>
        <dbReference type="SAM" id="MobiDB-lite"/>
    </source>
</evidence>
<dbReference type="STRING" id="983966.A0A1E4S1P6"/>
<dbReference type="RefSeq" id="XP_020070447.1">
    <property type="nucleotide sequence ID" value="XM_020212079.1"/>
</dbReference>
<feature type="compositionally biased region" description="Polar residues" evidence="1">
    <location>
        <begin position="78"/>
        <end position="91"/>
    </location>
</feature>
<proteinExistence type="predicted"/>
<evidence type="ECO:0000313" key="2">
    <source>
        <dbReference type="EMBL" id="ODV73408.1"/>
    </source>
</evidence>
<evidence type="ECO:0000313" key="3">
    <source>
        <dbReference type="Proteomes" id="UP000094389"/>
    </source>
</evidence>
<name>A0A1E4S1P6_CYBJN</name>